<evidence type="ECO:0000313" key="1">
    <source>
        <dbReference type="EMBL" id="GAA2111411.1"/>
    </source>
</evidence>
<name>A0ABP5J3A9_9ACTN</name>
<evidence type="ECO:0000313" key="2">
    <source>
        <dbReference type="Proteomes" id="UP001500897"/>
    </source>
</evidence>
<dbReference type="EMBL" id="BAAANS010000041">
    <property type="protein sequence ID" value="GAA2111411.1"/>
    <property type="molecule type" value="Genomic_DNA"/>
</dbReference>
<proteinExistence type="predicted"/>
<reference evidence="2" key="1">
    <citation type="journal article" date="2019" name="Int. J. Syst. Evol. Microbiol.">
        <title>The Global Catalogue of Microorganisms (GCM) 10K type strain sequencing project: providing services to taxonomists for standard genome sequencing and annotation.</title>
        <authorList>
            <consortium name="The Broad Institute Genomics Platform"/>
            <consortium name="The Broad Institute Genome Sequencing Center for Infectious Disease"/>
            <person name="Wu L."/>
            <person name="Ma J."/>
        </authorList>
    </citation>
    <scope>NUCLEOTIDE SEQUENCE [LARGE SCALE GENOMIC DNA]</scope>
    <source>
        <strain evidence="2">JCM 14559</strain>
    </source>
</reference>
<dbReference type="RefSeq" id="WP_344555384.1">
    <property type="nucleotide sequence ID" value="NZ_BAAANS010000041.1"/>
</dbReference>
<sequence>MDAEVQKAVTGLDETRDKLRGEVVAPLRAGRSRLPEADEHSLLGSLAALVESLHELADTVVERQYNNRFTRSARTHLEDAADLLRDREKELGRDA</sequence>
<evidence type="ECO:0008006" key="3">
    <source>
        <dbReference type="Google" id="ProtNLM"/>
    </source>
</evidence>
<protein>
    <recommendedName>
        <fullName evidence="3">Excreted virulence factor EspC (Type VII ESX diderm)</fullName>
    </recommendedName>
</protein>
<comment type="caution">
    <text evidence="1">The sequence shown here is derived from an EMBL/GenBank/DDBJ whole genome shotgun (WGS) entry which is preliminary data.</text>
</comment>
<dbReference type="Proteomes" id="UP001500897">
    <property type="component" value="Unassembled WGS sequence"/>
</dbReference>
<gene>
    <name evidence="1" type="ORF">GCM10009759_53410</name>
</gene>
<keyword evidence="2" id="KW-1185">Reference proteome</keyword>
<accession>A0ABP5J3A9</accession>
<organism evidence="1 2">
    <name type="scientific">Kitasatospora saccharophila</name>
    <dbReference type="NCBI Taxonomy" id="407973"/>
    <lineage>
        <taxon>Bacteria</taxon>
        <taxon>Bacillati</taxon>
        <taxon>Actinomycetota</taxon>
        <taxon>Actinomycetes</taxon>
        <taxon>Kitasatosporales</taxon>
        <taxon>Streptomycetaceae</taxon>
        <taxon>Kitasatospora</taxon>
    </lineage>
</organism>